<gene>
    <name evidence="9" type="ORF">SAMN05444972_11549</name>
</gene>
<evidence type="ECO:0000313" key="10">
    <source>
        <dbReference type="Proteomes" id="UP000198660"/>
    </source>
</evidence>
<evidence type="ECO:0000256" key="6">
    <source>
        <dbReference type="ARBA" id="ARBA00023136"/>
    </source>
</evidence>
<accession>A0A1I6UCE9</accession>
<evidence type="ECO:0000313" key="9">
    <source>
        <dbReference type="EMBL" id="SFS99112.1"/>
    </source>
</evidence>
<feature type="transmembrane region" description="Helical" evidence="7">
    <location>
        <begin position="211"/>
        <end position="233"/>
    </location>
</feature>
<feature type="transmembrane region" description="Helical" evidence="7">
    <location>
        <begin position="148"/>
        <end position="166"/>
    </location>
</feature>
<feature type="transmembrane region" description="Helical" evidence="7">
    <location>
        <begin position="271"/>
        <end position="288"/>
    </location>
</feature>
<feature type="transmembrane region" description="Helical" evidence="7">
    <location>
        <begin position="98"/>
        <end position="117"/>
    </location>
</feature>
<name>A0A1I6UCE9_9BACL</name>
<keyword evidence="10" id="KW-1185">Reference proteome</keyword>
<evidence type="ECO:0000256" key="1">
    <source>
        <dbReference type="ARBA" id="ARBA00004651"/>
    </source>
</evidence>
<comment type="similarity">
    <text evidence="2">Belongs to the EamA transporter family.</text>
</comment>
<dbReference type="Pfam" id="PF00892">
    <property type="entry name" value="EamA"/>
    <property type="match status" value="2"/>
</dbReference>
<evidence type="ECO:0000256" key="5">
    <source>
        <dbReference type="ARBA" id="ARBA00022989"/>
    </source>
</evidence>
<dbReference type="AlphaFoldDB" id="A0A1I6UCE9"/>
<organism evidence="9 10">
    <name type="scientific">Marininema halotolerans</name>
    <dbReference type="NCBI Taxonomy" id="1155944"/>
    <lineage>
        <taxon>Bacteria</taxon>
        <taxon>Bacillati</taxon>
        <taxon>Bacillota</taxon>
        <taxon>Bacilli</taxon>
        <taxon>Bacillales</taxon>
        <taxon>Thermoactinomycetaceae</taxon>
        <taxon>Marininema</taxon>
    </lineage>
</organism>
<comment type="subcellular location">
    <subcellularLocation>
        <location evidence="1">Cell membrane</location>
        <topology evidence="1">Multi-pass membrane protein</topology>
    </subcellularLocation>
</comment>
<reference evidence="10" key="1">
    <citation type="submission" date="2016-10" db="EMBL/GenBank/DDBJ databases">
        <authorList>
            <person name="Varghese N."/>
            <person name="Submissions S."/>
        </authorList>
    </citation>
    <scope>NUCLEOTIDE SEQUENCE [LARGE SCALE GENOMIC DNA]</scope>
    <source>
        <strain evidence="10">DSM 45789</strain>
    </source>
</reference>
<evidence type="ECO:0000256" key="7">
    <source>
        <dbReference type="SAM" id="Phobius"/>
    </source>
</evidence>
<feature type="transmembrane region" description="Helical" evidence="7">
    <location>
        <begin position="36"/>
        <end position="56"/>
    </location>
</feature>
<dbReference type="PANTHER" id="PTHR42920">
    <property type="entry name" value="OS03G0707200 PROTEIN-RELATED"/>
    <property type="match status" value="1"/>
</dbReference>
<feature type="transmembrane region" description="Helical" evidence="7">
    <location>
        <begin position="68"/>
        <end position="92"/>
    </location>
</feature>
<proteinExistence type="inferred from homology"/>
<dbReference type="InterPro" id="IPR037185">
    <property type="entry name" value="EmrE-like"/>
</dbReference>
<dbReference type="InterPro" id="IPR000620">
    <property type="entry name" value="EamA_dom"/>
</dbReference>
<keyword evidence="4 7" id="KW-0812">Transmembrane</keyword>
<feature type="transmembrane region" description="Helical" evidence="7">
    <location>
        <begin position="7"/>
        <end position="30"/>
    </location>
</feature>
<evidence type="ECO:0000256" key="3">
    <source>
        <dbReference type="ARBA" id="ARBA00022475"/>
    </source>
</evidence>
<feature type="domain" description="EamA" evidence="8">
    <location>
        <begin position="149"/>
        <end position="287"/>
    </location>
</feature>
<keyword evidence="6 7" id="KW-0472">Membrane</keyword>
<dbReference type="InterPro" id="IPR051258">
    <property type="entry name" value="Diverse_Substrate_Transporter"/>
</dbReference>
<evidence type="ECO:0000256" key="2">
    <source>
        <dbReference type="ARBA" id="ARBA00007362"/>
    </source>
</evidence>
<dbReference type="RefSeq" id="WP_245838890.1">
    <property type="nucleotide sequence ID" value="NZ_FPAA01000015.1"/>
</dbReference>
<feature type="transmembrane region" description="Helical" evidence="7">
    <location>
        <begin position="245"/>
        <end position="265"/>
    </location>
</feature>
<dbReference type="EMBL" id="FPAA01000015">
    <property type="protein sequence ID" value="SFS99112.1"/>
    <property type="molecule type" value="Genomic_DNA"/>
</dbReference>
<evidence type="ECO:0000256" key="4">
    <source>
        <dbReference type="ARBA" id="ARBA00022692"/>
    </source>
</evidence>
<feature type="transmembrane region" description="Helical" evidence="7">
    <location>
        <begin position="178"/>
        <end position="199"/>
    </location>
</feature>
<evidence type="ECO:0000259" key="8">
    <source>
        <dbReference type="Pfam" id="PF00892"/>
    </source>
</evidence>
<feature type="domain" description="EamA" evidence="8">
    <location>
        <begin position="8"/>
        <end position="140"/>
    </location>
</feature>
<dbReference type="GO" id="GO:0005886">
    <property type="term" value="C:plasma membrane"/>
    <property type="evidence" value="ECO:0007669"/>
    <property type="project" value="UniProtKB-SubCell"/>
</dbReference>
<keyword evidence="5 7" id="KW-1133">Transmembrane helix</keyword>
<dbReference type="PANTHER" id="PTHR42920:SF5">
    <property type="entry name" value="EAMA DOMAIN-CONTAINING PROTEIN"/>
    <property type="match status" value="1"/>
</dbReference>
<protein>
    <submittedName>
        <fullName evidence="9">Permease of the drug/metabolite transporter (DMT) superfamily</fullName>
    </submittedName>
</protein>
<dbReference type="Proteomes" id="UP000198660">
    <property type="component" value="Unassembled WGS sequence"/>
</dbReference>
<dbReference type="SUPFAM" id="SSF103481">
    <property type="entry name" value="Multidrug resistance efflux transporter EmrE"/>
    <property type="match status" value="2"/>
</dbReference>
<sequence>MTKKPGIAELALLSIAFIWGATFILVQTAIQSLPPFSFLAIRFGLATILMGTLLAFRGKIGTLRQPRYLLAGSFLGAWLFLGYALQTFSLLYTTSGKSGFLTGVSVALVPLFSFWILGTKPNRYAIIGVGFALCGLWLLAFADFSHLNIGDTLAFLCAIGFGLQIVYTGKYAQWADALPIATIQIGVVALFSTCSSLIFESPVVDVSGTILFLPEVLIALIVTVLFATVLAYVGQAHFQRHTHPTRVALIFAMEPVFAAWTDWMWLDTPMSLTTVIGCLCILSGMVLAETGNRPPSPKLIQKEGTTCVEK</sequence>
<keyword evidence="3" id="KW-1003">Cell membrane</keyword>
<feature type="transmembrane region" description="Helical" evidence="7">
    <location>
        <begin position="124"/>
        <end position="142"/>
    </location>
</feature>